<feature type="transmembrane region" description="Helical" evidence="1">
    <location>
        <begin position="6"/>
        <end position="33"/>
    </location>
</feature>
<evidence type="ECO:0000313" key="3">
    <source>
        <dbReference type="Proteomes" id="UP000185151"/>
    </source>
</evidence>
<dbReference type="AlphaFoldDB" id="A0A1N6KHM5"/>
<keyword evidence="1" id="KW-1133">Transmembrane helix</keyword>
<dbReference type="RefSeq" id="WP_171991676.1">
    <property type="nucleotide sequence ID" value="NZ_FSRU01000002.1"/>
</dbReference>
<dbReference type="Proteomes" id="UP000185151">
    <property type="component" value="Unassembled WGS sequence"/>
</dbReference>
<proteinExistence type="predicted"/>
<keyword evidence="1" id="KW-0472">Membrane</keyword>
<protein>
    <submittedName>
        <fullName evidence="2">Uncharacterized protein</fullName>
    </submittedName>
</protein>
<dbReference type="EMBL" id="FSRU01000002">
    <property type="protein sequence ID" value="SIO56048.1"/>
    <property type="molecule type" value="Genomic_DNA"/>
</dbReference>
<keyword evidence="3" id="KW-1185">Reference proteome</keyword>
<evidence type="ECO:0000256" key="1">
    <source>
        <dbReference type="SAM" id="Phobius"/>
    </source>
</evidence>
<accession>A0A1N6KHM5</accession>
<gene>
    <name evidence="2" type="ORF">SAMN05444165_3642</name>
</gene>
<sequence>MHDLPWYWLLLGGMLGSLVMLLLIAAGLAWLLWGVSSRIARVERDE</sequence>
<evidence type="ECO:0000313" key="2">
    <source>
        <dbReference type="EMBL" id="SIO56048.1"/>
    </source>
</evidence>
<organism evidence="2 3">
    <name type="scientific">Paraburkholderia phenazinium</name>
    <dbReference type="NCBI Taxonomy" id="60549"/>
    <lineage>
        <taxon>Bacteria</taxon>
        <taxon>Pseudomonadati</taxon>
        <taxon>Pseudomonadota</taxon>
        <taxon>Betaproteobacteria</taxon>
        <taxon>Burkholderiales</taxon>
        <taxon>Burkholderiaceae</taxon>
        <taxon>Paraburkholderia</taxon>
    </lineage>
</organism>
<name>A0A1N6KHM5_9BURK</name>
<reference evidence="2 3" key="1">
    <citation type="submission" date="2016-11" db="EMBL/GenBank/DDBJ databases">
        <authorList>
            <person name="Jaros S."/>
            <person name="Januszkiewicz K."/>
            <person name="Wedrychowicz H."/>
        </authorList>
    </citation>
    <scope>NUCLEOTIDE SEQUENCE [LARGE SCALE GENOMIC DNA]</scope>
    <source>
        <strain evidence="2 3">GAS95</strain>
    </source>
</reference>
<keyword evidence="1" id="KW-0812">Transmembrane</keyword>